<dbReference type="NCBIfam" id="TIGR01768">
    <property type="entry name" value="GGGP-family"/>
    <property type="match status" value="1"/>
</dbReference>
<dbReference type="AlphaFoldDB" id="A0A346PN44"/>
<dbReference type="InterPro" id="IPR008205">
    <property type="entry name" value="GGGP_HepGP_synthase"/>
</dbReference>
<evidence type="ECO:0000313" key="11">
    <source>
        <dbReference type="EMBL" id="AXR80939.1"/>
    </source>
</evidence>
<dbReference type="Gene3D" id="3.20.20.390">
    <property type="entry name" value="FMN-linked oxidoreductases"/>
    <property type="match status" value="1"/>
</dbReference>
<keyword evidence="5" id="KW-0460">Magnesium</keyword>
<evidence type="ECO:0000256" key="8">
    <source>
        <dbReference type="ARBA" id="ARBA00023264"/>
    </source>
</evidence>
<dbReference type="GO" id="GO:0046474">
    <property type="term" value="P:glycerophospholipid biosynthetic process"/>
    <property type="evidence" value="ECO:0007669"/>
    <property type="project" value="UniProtKB-ARBA"/>
</dbReference>
<keyword evidence="12" id="KW-1185">Reference proteome</keyword>
<keyword evidence="7" id="KW-0594">Phospholipid biosynthesis</keyword>
<reference evidence="12" key="2">
    <citation type="submission" date="2018-02" db="EMBL/GenBank/DDBJ databases">
        <title>Phenotypic and genomic properties of facultatively anaerobic sulfur-reducing natronoarchaea from hypersaline soda lakes.</title>
        <authorList>
            <person name="Sorokin D.Y."/>
            <person name="Kublanov I.V."/>
            <person name="Roman P."/>
            <person name="Sinninghe Damste J.S."/>
            <person name="Golyshin P.N."/>
            <person name="Rojo D."/>
            <person name="Ciordia S."/>
            <person name="Mena M.D.C."/>
            <person name="Ferrer M."/>
            <person name="Messina E."/>
            <person name="Smedile F."/>
            <person name="La Spada G."/>
            <person name="La Cono V."/>
            <person name="Yakimov M.M."/>
        </authorList>
    </citation>
    <scope>NUCLEOTIDE SEQUENCE [LARGE SCALE GENOMIC DNA]</scope>
    <source>
        <strain evidence="12">AArc-Mg</strain>
    </source>
</reference>
<evidence type="ECO:0000256" key="9">
    <source>
        <dbReference type="ARBA" id="ARBA00047288"/>
    </source>
</evidence>
<evidence type="ECO:0000313" key="10">
    <source>
        <dbReference type="EMBL" id="AXR79140.1"/>
    </source>
</evidence>
<dbReference type="Proteomes" id="UP000258707">
    <property type="component" value="Chromosome"/>
</dbReference>
<keyword evidence="3" id="KW-0808">Transferase</keyword>
<dbReference type="Proteomes" id="UP000258613">
    <property type="component" value="Chromosome"/>
</dbReference>
<dbReference type="KEGG" id="nag:AArcMg_0918"/>
<dbReference type="GO" id="GO:0046872">
    <property type="term" value="F:metal ion binding"/>
    <property type="evidence" value="ECO:0007669"/>
    <property type="project" value="UniProtKB-KW"/>
</dbReference>
<evidence type="ECO:0000256" key="7">
    <source>
        <dbReference type="ARBA" id="ARBA00023209"/>
    </source>
</evidence>
<name>A0A346PN44_9EURY</name>
<keyword evidence="8" id="KW-1208">Phospholipid metabolism</keyword>
<proteinExistence type="predicted"/>
<dbReference type="InterPro" id="IPR039074">
    <property type="entry name" value="GGGP/HepGP_synthase_I"/>
</dbReference>
<dbReference type="KEGG" id="nan:AArc1_2828"/>
<keyword evidence="4" id="KW-0479">Metal-binding</keyword>
<dbReference type="GO" id="GO:0047294">
    <property type="term" value="F:phosphoglycerol geranylgeranyltransferase activity"/>
    <property type="evidence" value="ECO:0007669"/>
    <property type="project" value="UniProtKB-EC"/>
</dbReference>
<dbReference type="PANTHER" id="PTHR40029">
    <property type="match status" value="1"/>
</dbReference>
<keyword evidence="6" id="KW-0443">Lipid metabolism</keyword>
<comment type="catalytic activity">
    <reaction evidence="9">
        <text>sn-glycerol 1-phosphate + (2E,6E,10E)-geranylgeranyl diphosphate = sn-3-O-(geranylgeranyl)glycerol 1-phosphate + diphosphate</text>
        <dbReference type="Rhea" id="RHEA:23404"/>
        <dbReference type="ChEBI" id="CHEBI:33019"/>
        <dbReference type="ChEBI" id="CHEBI:57677"/>
        <dbReference type="ChEBI" id="CHEBI:57685"/>
        <dbReference type="ChEBI" id="CHEBI:58756"/>
        <dbReference type="EC" id="2.5.1.41"/>
    </reaction>
</comment>
<dbReference type="EMBL" id="CP024047">
    <property type="protein sequence ID" value="AXR79140.1"/>
    <property type="molecule type" value="Genomic_DNA"/>
</dbReference>
<dbReference type="EC" id="2.5.1.41" evidence="1"/>
<keyword evidence="2" id="KW-0444">Lipid biosynthesis</keyword>
<reference evidence="13" key="1">
    <citation type="submission" date="2017-10" db="EMBL/GenBank/DDBJ databases">
        <title>Phenotypic and genomic properties of facultatively anaerobic sulfur-reducing natronoarchaea from hypersaline soda lakes.</title>
        <authorList>
            <person name="Sorokin D.Y."/>
            <person name="Kublanov I.V."/>
            <person name="Roman P."/>
            <person name="Sinninghe Damste J.S."/>
            <person name="Golyshin P.N."/>
            <person name="Rojo D."/>
            <person name="Ciordia S."/>
            <person name="Mena Md.C."/>
            <person name="Ferrer M."/>
            <person name="Messina E."/>
            <person name="Smedile F."/>
            <person name="La Spada G."/>
            <person name="La Cono V."/>
            <person name="Yakimov M.M."/>
        </authorList>
    </citation>
    <scope>NUCLEOTIDE SEQUENCE [LARGE SCALE GENOMIC DNA]</scope>
    <source>
        <strain evidence="13">AArc1</strain>
    </source>
</reference>
<organism evidence="11 12">
    <name type="scientific">Natrarchaeobaculum sulfurireducens</name>
    <dbReference type="NCBI Taxonomy" id="2044521"/>
    <lineage>
        <taxon>Archaea</taxon>
        <taxon>Methanobacteriati</taxon>
        <taxon>Methanobacteriota</taxon>
        <taxon>Stenosarchaea group</taxon>
        <taxon>Halobacteria</taxon>
        <taxon>Halobacteriales</taxon>
        <taxon>Natrialbaceae</taxon>
        <taxon>Natrarchaeobaculum</taxon>
    </lineage>
</organism>
<evidence type="ECO:0000256" key="3">
    <source>
        <dbReference type="ARBA" id="ARBA00022679"/>
    </source>
</evidence>
<evidence type="ECO:0000313" key="13">
    <source>
        <dbReference type="Proteomes" id="UP000258707"/>
    </source>
</evidence>
<evidence type="ECO:0000256" key="2">
    <source>
        <dbReference type="ARBA" id="ARBA00022516"/>
    </source>
</evidence>
<dbReference type="InterPro" id="IPR038597">
    <property type="entry name" value="GGGP/HepGP_synthase_sf"/>
</dbReference>
<dbReference type="SUPFAM" id="SSF51395">
    <property type="entry name" value="FMN-linked oxidoreductases"/>
    <property type="match status" value="1"/>
</dbReference>
<evidence type="ECO:0000256" key="6">
    <source>
        <dbReference type="ARBA" id="ARBA00023098"/>
    </source>
</evidence>
<dbReference type="PANTHER" id="PTHR40029:SF2">
    <property type="entry name" value="HEPTAPRENYLGLYCERYL PHOSPHATE SYNTHASE"/>
    <property type="match status" value="1"/>
</dbReference>
<reference evidence="11" key="3">
    <citation type="journal article" date="2019" name="Int. J. Syst. Evol. Microbiol.">
        <title>Natronolimnobius sulfurireducens sp. nov. and Halalkaliarchaeum desulfuricum gen. nov., sp. nov., the first sulfur-respiring alkaliphilic haloarchaea from hypersaline alkaline lakes.</title>
        <authorList>
            <person name="Sorokin D.Y."/>
            <person name="Yakimov M."/>
            <person name="Messina E."/>
            <person name="Merkel A.Y."/>
            <person name="Bale N.J."/>
            <person name="Sinninghe Damste J.S."/>
        </authorList>
    </citation>
    <scope>NUCLEOTIDE SEQUENCE</scope>
    <source>
        <strain evidence="11">AArc-Mg</strain>
        <strain evidence="10">AArc1</strain>
    </source>
</reference>
<dbReference type="Pfam" id="PF01884">
    <property type="entry name" value="PcrB"/>
    <property type="match status" value="1"/>
</dbReference>
<accession>A0A346PHZ5</accession>
<evidence type="ECO:0000256" key="1">
    <source>
        <dbReference type="ARBA" id="ARBA00012676"/>
    </source>
</evidence>
<dbReference type="NCBIfam" id="NF003199">
    <property type="entry name" value="PRK04169.1-3"/>
    <property type="match status" value="1"/>
</dbReference>
<accession>A0A346PN44</accession>
<gene>
    <name evidence="10" type="ORF">AArc1_2828</name>
    <name evidence="11" type="ORF">AArcMg_0918</name>
</gene>
<dbReference type="GO" id="GO:0120536">
    <property type="term" value="F:heptaprenylglyceryl phosphate synthase activity"/>
    <property type="evidence" value="ECO:0007669"/>
    <property type="project" value="UniProtKB-ARBA"/>
</dbReference>
<dbReference type="EMBL" id="CP027033">
    <property type="protein sequence ID" value="AXR80939.1"/>
    <property type="molecule type" value="Genomic_DNA"/>
</dbReference>
<evidence type="ECO:0000313" key="12">
    <source>
        <dbReference type="Proteomes" id="UP000258613"/>
    </source>
</evidence>
<protein>
    <recommendedName>
        <fullName evidence="1">phosphoglycerol geranylgeranyltransferase</fullName>
        <ecNumber evidence="1">2.5.1.41</ecNumber>
    </recommendedName>
</protein>
<evidence type="ECO:0000256" key="5">
    <source>
        <dbReference type="ARBA" id="ARBA00022842"/>
    </source>
</evidence>
<sequence length="263" mass="28010">MISLFEEGAMQIDWDEVTHVTKVDPAKPLPTDLEVLSGTDLVLVGGSDDVTEANTLETINLLQAAHPDKLVFQEPYSAAHVSSATVERADAVAVPAVYNGDRDHFVGKHVDLFTEIGEQPAELLGATLPLVGRFVESKGRDVVAELAANLVGEGYVVQHLESAAADRAGVDTTYTPEQVAGAALATETFYGFPIFYVEYSGTYGGPEDVDAAARYLEETKLFYGGGIDSAEKATEILEAGADAIVVGDCFHDDPETFQATIPN</sequence>
<evidence type="ECO:0000256" key="4">
    <source>
        <dbReference type="ARBA" id="ARBA00022723"/>
    </source>
</evidence>